<accession>A5ASW4</accession>
<organism evidence="2">
    <name type="scientific">Vitis vinifera</name>
    <name type="common">Grape</name>
    <dbReference type="NCBI Taxonomy" id="29760"/>
    <lineage>
        <taxon>Eukaryota</taxon>
        <taxon>Viridiplantae</taxon>
        <taxon>Streptophyta</taxon>
        <taxon>Embryophyta</taxon>
        <taxon>Tracheophyta</taxon>
        <taxon>Spermatophyta</taxon>
        <taxon>Magnoliopsida</taxon>
        <taxon>eudicotyledons</taxon>
        <taxon>Gunneridae</taxon>
        <taxon>Pentapetalae</taxon>
        <taxon>rosids</taxon>
        <taxon>Vitales</taxon>
        <taxon>Vitaceae</taxon>
        <taxon>Viteae</taxon>
        <taxon>Vitis</taxon>
    </lineage>
</organism>
<feature type="domain" description="Reverse transcriptase Ty1/copia-type" evidence="1">
    <location>
        <begin position="2"/>
        <end position="91"/>
    </location>
</feature>
<dbReference type="PANTHER" id="PTHR11439:SF486">
    <property type="entry name" value="RLK (RECEPTOR-LIKE KINASE) PROTEIN, PUTATIVE-RELATED"/>
    <property type="match status" value="1"/>
</dbReference>
<proteinExistence type="predicted"/>
<sequence length="249" mass="28670">MGCKWVFTIKYKCDGTIKRYKAHLVVKGYTQSHGIDYQETLAPVTKIDSIQVLLSLATNNDWSLQQLDIKNVILHGNLEKVFMNAPPSFKKYFGTGKSEEKLTALIVYVDDIILIGNDLEGMKMVKLKLAKEFEIKDLYSLRYFLSIEMARSKKGKGWYQRLVGKLIYLSHSTRHDITYIVGLVSQFMHTPMNCHIEVVTHIFRCLKHTRGKGLLFEKQDQCDWGGSFTHKRSTSGYCTFVARNLDVEE</sequence>
<dbReference type="AlphaFoldDB" id="A5ASW4"/>
<evidence type="ECO:0000259" key="1">
    <source>
        <dbReference type="Pfam" id="PF07727"/>
    </source>
</evidence>
<dbReference type="Pfam" id="PF07727">
    <property type="entry name" value="RVT_2"/>
    <property type="match status" value="2"/>
</dbReference>
<dbReference type="InterPro" id="IPR013103">
    <property type="entry name" value="RVT_2"/>
</dbReference>
<protein>
    <recommendedName>
        <fullName evidence="1">Reverse transcriptase Ty1/copia-type domain-containing protein</fullName>
    </recommendedName>
</protein>
<dbReference type="PANTHER" id="PTHR11439">
    <property type="entry name" value="GAG-POL-RELATED RETROTRANSPOSON"/>
    <property type="match status" value="1"/>
</dbReference>
<reference evidence="2" key="1">
    <citation type="journal article" date="2007" name="PLoS ONE">
        <title>The first genome sequence of an elite grapevine cultivar (Pinot noir Vitis vinifera L.): coping with a highly heterozygous genome.</title>
        <authorList>
            <person name="Velasco R."/>
            <person name="Zharkikh A."/>
            <person name="Troggio M."/>
            <person name="Cartwright D.A."/>
            <person name="Cestaro A."/>
            <person name="Pruss D."/>
            <person name="Pindo M."/>
            <person name="FitzGerald L.M."/>
            <person name="Vezzulli S."/>
            <person name="Reid J."/>
            <person name="Malacarne G."/>
            <person name="Iliev D."/>
            <person name="Coppola G."/>
            <person name="Wardell B."/>
            <person name="Micheletti D."/>
            <person name="Macalma T."/>
            <person name="Facci M."/>
            <person name="Mitchell J.T."/>
            <person name="Perazzolli M."/>
            <person name="Eldredge G."/>
            <person name="Gatto P."/>
            <person name="Oyzerski R."/>
            <person name="Moretto M."/>
            <person name="Gutin N."/>
            <person name="Stefanini M."/>
            <person name="Chen Y."/>
            <person name="Segala C."/>
            <person name="Davenport C."/>
            <person name="Dematte L."/>
            <person name="Mraz A."/>
            <person name="Battilana J."/>
            <person name="Stormo K."/>
            <person name="Costa F."/>
            <person name="Tao Q."/>
            <person name="Si-Ammour A."/>
            <person name="Harkins T."/>
            <person name="Lackey A."/>
            <person name="Perbost C."/>
            <person name="Taillon B."/>
            <person name="Stella A."/>
            <person name="Solovyev V."/>
            <person name="Fawcett J.A."/>
            <person name="Sterck L."/>
            <person name="Vandepoele K."/>
            <person name="Grando S.M."/>
            <person name="Toppo S."/>
            <person name="Moser C."/>
            <person name="Lanchbury J."/>
            <person name="Bogden R."/>
            <person name="Skolnick M."/>
            <person name="Sgaramella V."/>
            <person name="Bhatnagar S.K."/>
            <person name="Fontana P."/>
            <person name="Gutin A."/>
            <person name="Van de Peer Y."/>
            <person name="Salamini F."/>
            <person name="Viola R."/>
        </authorList>
    </citation>
    <scope>NUCLEOTIDE SEQUENCE</scope>
</reference>
<evidence type="ECO:0000313" key="2">
    <source>
        <dbReference type="EMBL" id="CAN76023.1"/>
    </source>
</evidence>
<name>A5ASW4_VITVI</name>
<feature type="domain" description="Reverse transcriptase Ty1/copia-type" evidence="1">
    <location>
        <begin position="96"/>
        <end position="153"/>
    </location>
</feature>
<dbReference type="SUPFAM" id="SSF56672">
    <property type="entry name" value="DNA/RNA polymerases"/>
    <property type="match status" value="1"/>
</dbReference>
<dbReference type="EMBL" id="AM434302">
    <property type="protein sequence ID" value="CAN76023.1"/>
    <property type="molecule type" value="Genomic_DNA"/>
</dbReference>
<gene>
    <name evidence="2" type="ORF">VITISV_027072</name>
</gene>
<dbReference type="InterPro" id="IPR043502">
    <property type="entry name" value="DNA/RNA_pol_sf"/>
</dbReference>